<dbReference type="InterPro" id="IPR016161">
    <property type="entry name" value="Ald_DH/histidinol_DH"/>
</dbReference>
<keyword evidence="6" id="KW-1185">Reference proteome</keyword>
<comment type="similarity">
    <text evidence="1">Belongs to the aldehyde dehydrogenase family.</text>
</comment>
<evidence type="ECO:0000256" key="2">
    <source>
        <dbReference type="ARBA" id="ARBA00022857"/>
    </source>
</evidence>
<dbReference type="GO" id="GO:0009450">
    <property type="term" value="P:gamma-aminobutyric acid catabolic process"/>
    <property type="evidence" value="ECO:0007669"/>
    <property type="project" value="TreeGrafter"/>
</dbReference>
<evidence type="ECO:0000259" key="4">
    <source>
        <dbReference type="Pfam" id="PF00171"/>
    </source>
</evidence>
<dbReference type="GeneID" id="54302510"/>
<protein>
    <recommendedName>
        <fullName evidence="4">Aldehyde dehydrogenase domain-containing protein</fullName>
    </recommendedName>
</protein>
<evidence type="ECO:0000313" key="6">
    <source>
        <dbReference type="Proteomes" id="UP000799438"/>
    </source>
</evidence>
<reference evidence="5" key="1">
    <citation type="journal article" date="2020" name="Stud. Mycol.">
        <title>101 Dothideomycetes genomes: a test case for predicting lifestyles and emergence of pathogens.</title>
        <authorList>
            <person name="Haridas S."/>
            <person name="Albert R."/>
            <person name="Binder M."/>
            <person name="Bloem J."/>
            <person name="Labutti K."/>
            <person name="Salamov A."/>
            <person name="Andreopoulos B."/>
            <person name="Baker S."/>
            <person name="Barry K."/>
            <person name="Bills G."/>
            <person name="Bluhm B."/>
            <person name="Cannon C."/>
            <person name="Castanera R."/>
            <person name="Culley D."/>
            <person name="Daum C."/>
            <person name="Ezra D."/>
            <person name="Gonzalez J."/>
            <person name="Henrissat B."/>
            <person name="Kuo A."/>
            <person name="Liang C."/>
            <person name="Lipzen A."/>
            <person name="Lutzoni F."/>
            <person name="Magnuson J."/>
            <person name="Mondo S."/>
            <person name="Nolan M."/>
            <person name="Ohm R."/>
            <person name="Pangilinan J."/>
            <person name="Park H.-J."/>
            <person name="Ramirez L."/>
            <person name="Alfaro M."/>
            <person name="Sun H."/>
            <person name="Tritt A."/>
            <person name="Yoshinaga Y."/>
            <person name="Zwiers L.-H."/>
            <person name="Turgeon B."/>
            <person name="Goodwin S."/>
            <person name="Spatafora J."/>
            <person name="Crous P."/>
            <person name="Grigoriev I."/>
        </authorList>
    </citation>
    <scope>NUCLEOTIDE SEQUENCE</scope>
    <source>
        <strain evidence="5">CBS 121167</strain>
    </source>
</reference>
<feature type="domain" description="Aldehyde dehydrogenase" evidence="4">
    <location>
        <begin position="16"/>
        <end position="477"/>
    </location>
</feature>
<dbReference type="FunFam" id="3.40.605.10:FF:000012">
    <property type="entry name" value="NAD-dependent succinate-semialdehyde dehydrogenase"/>
    <property type="match status" value="1"/>
</dbReference>
<dbReference type="InterPro" id="IPR050740">
    <property type="entry name" value="Aldehyde_DH_Superfamily"/>
</dbReference>
<evidence type="ECO:0000256" key="1">
    <source>
        <dbReference type="ARBA" id="ARBA00009986"/>
    </source>
</evidence>
<keyword evidence="2" id="KW-0521">NADP</keyword>
<evidence type="ECO:0000256" key="3">
    <source>
        <dbReference type="ARBA" id="ARBA00023002"/>
    </source>
</evidence>
<dbReference type="Pfam" id="PF00171">
    <property type="entry name" value="Aldedh"/>
    <property type="match status" value="1"/>
</dbReference>
<dbReference type="InterPro" id="IPR015590">
    <property type="entry name" value="Aldehyde_DH_dom"/>
</dbReference>
<dbReference type="OrthoDB" id="310895at2759"/>
<name>A0A6A6B2Q7_9PEZI</name>
<dbReference type="CDD" id="cd07105">
    <property type="entry name" value="ALDH_SaliADH"/>
    <property type="match status" value="1"/>
</dbReference>
<dbReference type="RefSeq" id="XP_033394043.1">
    <property type="nucleotide sequence ID" value="XM_033545014.1"/>
</dbReference>
<dbReference type="EMBL" id="ML995497">
    <property type="protein sequence ID" value="KAF2138330.1"/>
    <property type="molecule type" value="Genomic_DNA"/>
</dbReference>
<proteinExistence type="inferred from homology"/>
<dbReference type="PANTHER" id="PTHR43353">
    <property type="entry name" value="SUCCINATE-SEMIALDEHYDE DEHYDROGENASE, MITOCHONDRIAL"/>
    <property type="match status" value="1"/>
</dbReference>
<accession>A0A6A6B2Q7</accession>
<dbReference type="InterPro" id="IPR016162">
    <property type="entry name" value="Ald_DH_N"/>
</dbReference>
<keyword evidence="3" id="KW-0560">Oxidoreductase</keyword>
<dbReference type="AlphaFoldDB" id="A0A6A6B2Q7"/>
<dbReference type="Proteomes" id="UP000799438">
    <property type="component" value="Unassembled WGS sequence"/>
</dbReference>
<organism evidence="5 6">
    <name type="scientific">Aplosporella prunicola CBS 121167</name>
    <dbReference type="NCBI Taxonomy" id="1176127"/>
    <lineage>
        <taxon>Eukaryota</taxon>
        <taxon>Fungi</taxon>
        <taxon>Dikarya</taxon>
        <taxon>Ascomycota</taxon>
        <taxon>Pezizomycotina</taxon>
        <taxon>Dothideomycetes</taxon>
        <taxon>Dothideomycetes incertae sedis</taxon>
        <taxon>Botryosphaeriales</taxon>
        <taxon>Aplosporellaceae</taxon>
        <taxon>Aplosporella</taxon>
    </lineage>
</organism>
<gene>
    <name evidence="5" type="ORF">K452DRAFT_328868</name>
</gene>
<dbReference type="InterPro" id="IPR016163">
    <property type="entry name" value="Ald_DH_C"/>
</dbReference>
<sequence length="481" mass="51487">MSYTIPLLLNGQEKRGANTFAVESPVSHKTVWDCSGASATDADEALAAAQAAAPGWARTKPQQRRAILLKAADLLEERRDELRSYMSQETGAADNFTAFNIMTAAELIRDVAGRVSAIMGSIPICQDEGTSALVLKEPFGTVLAIAPWNAPFILGIRSVLYPLAAGNTCVLKGSELAPRCFYSIGRVFQDAGLPDGAINVIYTKREDSAAITNQLIASPVIKKINFTGSTAVGSIIASTAGKHLKPCLMELGGKGSALVLDDADLELAAIQCALGAFLHSGQICMSTERIVVHKDVLPAFRPALRAALQKFSPDNQPSPILIQDASVEKNRRLINDAVSKGASLLHGDHTKRETHPETGEISGTRLRPIIVDGVASHMDIYHQESFGPSVSVIEAESEDHAVSIANDTPYGLNSAIFTRDLARALRVARRIETGAVHINSMSVHDEATLPHGGVKSSGWGRFNAQSGIEEFLKTKTITFKE</sequence>
<dbReference type="PANTHER" id="PTHR43353:SF6">
    <property type="entry name" value="CYTOPLASMIC ALDEHYDE DEHYDROGENASE (EUROFUNG)"/>
    <property type="match status" value="1"/>
</dbReference>
<evidence type="ECO:0000313" key="5">
    <source>
        <dbReference type="EMBL" id="KAF2138330.1"/>
    </source>
</evidence>
<dbReference type="Gene3D" id="3.40.605.10">
    <property type="entry name" value="Aldehyde Dehydrogenase, Chain A, domain 1"/>
    <property type="match status" value="1"/>
</dbReference>
<dbReference type="SUPFAM" id="SSF53720">
    <property type="entry name" value="ALDH-like"/>
    <property type="match status" value="1"/>
</dbReference>
<dbReference type="Gene3D" id="3.40.309.10">
    <property type="entry name" value="Aldehyde Dehydrogenase, Chain A, domain 2"/>
    <property type="match status" value="1"/>
</dbReference>
<dbReference type="GO" id="GO:0004777">
    <property type="term" value="F:succinate-semialdehyde dehydrogenase (NAD+) activity"/>
    <property type="evidence" value="ECO:0007669"/>
    <property type="project" value="TreeGrafter"/>
</dbReference>